<gene>
    <name evidence="2" type="ORF">HNQ01_001928</name>
</gene>
<evidence type="ECO:0000313" key="3">
    <source>
        <dbReference type="Proteomes" id="UP001516061"/>
    </source>
</evidence>
<accession>A0ABX2G1N1</accession>
<dbReference type="EMBL" id="JABSNM010000007">
    <property type="protein sequence ID" value="NRT56192.1"/>
    <property type="molecule type" value="Genomic_DNA"/>
</dbReference>
<comment type="caution">
    <text evidence="2">The sequence shown here is derived from an EMBL/GenBank/DDBJ whole genome shotgun (WGS) entry which is preliminary data.</text>
</comment>
<evidence type="ECO:0000313" key="2">
    <source>
        <dbReference type="EMBL" id="NRT56192.1"/>
    </source>
</evidence>
<protein>
    <submittedName>
        <fullName evidence="2">Uncharacterized protein</fullName>
    </submittedName>
</protein>
<feature type="region of interest" description="Disordered" evidence="1">
    <location>
        <begin position="251"/>
        <end position="274"/>
    </location>
</feature>
<keyword evidence="3" id="KW-1185">Reference proteome</keyword>
<organism evidence="2 3">
    <name type="scientific">Sphaerotilus uruguayifluvii</name>
    <dbReference type="NCBI Taxonomy" id="2735897"/>
    <lineage>
        <taxon>Bacteria</taxon>
        <taxon>Pseudomonadati</taxon>
        <taxon>Pseudomonadota</taxon>
        <taxon>Betaproteobacteria</taxon>
        <taxon>Burkholderiales</taxon>
        <taxon>Sphaerotilaceae</taxon>
        <taxon>Sphaerotilus</taxon>
    </lineage>
</organism>
<reference evidence="2 3" key="1">
    <citation type="submission" date="2020-05" db="EMBL/GenBank/DDBJ databases">
        <title>Genomic Encyclopedia of Type Strains, Phase IV (KMG-V): Genome sequencing to study the core and pangenomes of soil and plant-associated prokaryotes.</title>
        <authorList>
            <person name="Whitman W."/>
        </authorList>
    </citation>
    <scope>NUCLEOTIDE SEQUENCE [LARGE SCALE GENOMIC DNA]</scope>
    <source>
        <strain evidence="2 3">C29</strain>
    </source>
</reference>
<dbReference type="RefSeq" id="WP_173805168.1">
    <property type="nucleotide sequence ID" value="NZ_JABSNM010000007.1"/>
</dbReference>
<proteinExistence type="predicted"/>
<sequence>MPLRWRTELRLDLRARGCQAQLIGAGWRERSIASASGSGRGAAALAAALSALRLADVETLPAQARLRLSDEYVLHLLLVHAGPRARVMEAACARFEAALGASAGRRVMLVRAGRHHWLASAVEERDLTAWNEALQQAGVRAGPVAPALHDEWLRVGRHIRDEDAVLVLPRDEGATLLRLIDGEPVDLLWERFDGDDPGSLERRVRAFAATAQGRRRRPAWAQTDGLGVAAEPPEPAQVIYLLPESGALCRYVRDRDPGTPPPAPLQDQDGTDAT</sequence>
<evidence type="ECO:0000256" key="1">
    <source>
        <dbReference type="SAM" id="MobiDB-lite"/>
    </source>
</evidence>
<name>A0ABX2G1N1_9BURK</name>
<dbReference type="Proteomes" id="UP001516061">
    <property type="component" value="Unassembled WGS sequence"/>
</dbReference>